<dbReference type="PANTHER" id="PTHR21311">
    <property type="entry name" value="CONSERVED OLIGOMERIC GOLGI COMPLEX COMPONENT 8"/>
    <property type="match status" value="1"/>
</dbReference>
<comment type="similarity">
    <text evidence="2">Belongs to the COG8 family.</text>
</comment>
<keyword evidence="4" id="KW-0813">Transport</keyword>
<comment type="caution">
    <text evidence="10">The sequence shown here is derived from an EMBL/GenBank/DDBJ whole genome shotgun (WGS) entry which is preliminary data.</text>
</comment>
<evidence type="ECO:0000256" key="7">
    <source>
        <dbReference type="ARBA" id="ARBA00023136"/>
    </source>
</evidence>
<organism evidence="10 11">
    <name type="scientific">Durusdinium trenchii</name>
    <dbReference type="NCBI Taxonomy" id="1381693"/>
    <lineage>
        <taxon>Eukaryota</taxon>
        <taxon>Sar</taxon>
        <taxon>Alveolata</taxon>
        <taxon>Dinophyceae</taxon>
        <taxon>Suessiales</taxon>
        <taxon>Symbiodiniaceae</taxon>
        <taxon>Durusdinium</taxon>
    </lineage>
</organism>
<keyword evidence="11" id="KW-1185">Reference proteome</keyword>
<reference evidence="10 11" key="1">
    <citation type="submission" date="2024-02" db="EMBL/GenBank/DDBJ databases">
        <authorList>
            <person name="Chen Y."/>
            <person name="Shah S."/>
            <person name="Dougan E. K."/>
            <person name="Thang M."/>
            <person name="Chan C."/>
        </authorList>
    </citation>
    <scope>NUCLEOTIDE SEQUENCE [LARGE SCALE GENOMIC DNA]</scope>
</reference>
<name>A0ABP0PRI4_9DINO</name>
<evidence type="ECO:0000256" key="4">
    <source>
        <dbReference type="ARBA" id="ARBA00022448"/>
    </source>
</evidence>
<keyword evidence="6" id="KW-0333">Golgi apparatus</keyword>
<dbReference type="Proteomes" id="UP001642464">
    <property type="component" value="Unassembled WGS sequence"/>
</dbReference>
<comment type="subcellular location">
    <subcellularLocation>
        <location evidence="1">Golgi apparatus membrane</location>
        <topology evidence="1">Peripheral membrane protein</topology>
    </subcellularLocation>
</comment>
<keyword evidence="5" id="KW-0653">Protein transport</keyword>
<evidence type="ECO:0000313" key="11">
    <source>
        <dbReference type="Proteomes" id="UP001642464"/>
    </source>
</evidence>
<evidence type="ECO:0000256" key="6">
    <source>
        <dbReference type="ARBA" id="ARBA00023034"/>
    </source>
</evidence>
<protein>
    <recommendedName>
        <fullName evidence="3">Conserved oligomeric Golgi complex subunit 8</fullName>
    </recommendedName>
    <alternativeName>
        <fullName evidence="8">Component of oligomeric Golgi complex 8</fullName>
    </alternativeName>
</protein>
<dbReference type="InterPro" id="IPR007255">
    <property type="entry name" value="COG8"/>
</dbReference>
<keyword evidence="7" id="KW-0472">Membrane</keyword>
<accession>A0ABP0PRI4</accession>
<dbReference type="InterPro" id="IPR016159">
    <property type="entry name" value="Cullin_repeat-like_dom_sf"/>
</dbReference>
<evidence type="ECO:0000256" key="5">
    <source>
        <dbReference type="ARBA" id="ARBA00022927"/>
    </source>
</evidence>
<dbReference type="PANTHER" id="PTHR21311:SF0">
    <property type="entry name" value="CONSERVED OLIGOMERIC GOLGI COMPLEX SUBUNIT 8"/>
    <property type="match status" value="1"/>
</dbReference>
<evidence type="ECO:0000256" key="3">
    <source>
        <dbReference type="ARBA" id="ARBA00020983"/>
    </source>
</evidence>
<sequence length="371" mass="41072">VPEQVPGEPQAAGRTIEAQQRQCWYRLAECCRLVADVSPKQLMHYRASLSFCSLLLAFASATLEVQSETKYRNGFSFQRRLEHDVGRHVYDIGTQYKALFPQDDGPLGAWLNSQVMWLVSLLRHHVLPPSSTSAKIDAAQLTTVLRQCVHASSTLKRLGGHFFAAVSSIFEARMQQHCRDMLDAAVLNFHSELGRYDWIPSTAMAGSAPETGWLHPEALELTRHRPLAVLANDIVQVFNELRQCTLYGLRVSVVTHCYECSMASVNLLRSVLASQNLRQGSPKMMEFHKLCRNFADILMPLVASHLEALFGPVARFDVDGIVASMVPDLIEDAIQPVEPAEAELTEMAESLDPPTGDVSSAPTVEMQATGA</sequence>
<evidence type="ECO:0000256" key="1">
    <source>
        <dbReference type="ARBA" id="ARBA00004395"/>
    </source>
</evidence>
<gene>
    <name evidence="10" type="ORF">SCF082_LOCUS37414</name>
</gene>
<evidence type="ECO:0000256" key="2">
    <source>
        <dbReference type="ARBA" id="ARBA00006419"/>
    </source>
</evidence>
<feature type="non-terminal residue" evidence="10">
    <location>
        <position position="1"/>
    </location>
</feature>
<proteinExistence type="inferred from homology"/>
<evidence type="ECO:0000256" key="9">
    <source>
        <dbReference type="SAM" id="MobiDB-lite"/>
    </source>
</evidence>
<dbReference type="SUPFAM" id="SSF74788">
    <property type="entry name" value="Cullin repeat-like"/>
    <property type="match status" value="1"/>
</dbReference>
<evidence type="ECO:0000256" key="8">
    <source>
        <dbReference type="ARBA" id="ARBA00031347"/>
    </source>
</evidence>
<feature type="region of interest" description="Disordered" evidence="9">
    <location>
        <begin position="348"/>
        <end position="371"/>
    </location>
</feature>
<dbReference type="EMBL" id="CAXAMM010038102">
    <property type="protein sequence ID" value="CAK9078156.1"/>
    <property type="molecule type" value="Genomic_DNA"/>
</dbReference>
<evidence type="ECO:0000313" key="10">
    <source>
        <dbReference type="EMBL" id="CAK9078156.1"/>
    </source>
</evidence>